<feature type="transmembrane region" description="Helical" evidence="5">
    <location>
        <begin position="115"/>
        <end position="135"/>
    </location>
</feature>
<keyword evidence="4 5" id="KW-0472">Membrane</keyword>
<evidence type="ECO:0000256" key="1">
    <source>
        <dbReference type="ARBA" id="ARBA00004141"/>
    </source>
</evidence>
<dbReference type="InterPro" id="IPR002781">
    <property type="entry name" value="TM_pro_TauE-like"/>
</dbReference>
<keyword evidence="2 5" id="KW-0812">Transmembrane</keyword>
<protein>
    <recommendedName>
        <fullName evidence="5">Probable membrane transporter protein</fullName>
    </recommendedName>
</protein>
<comment type="subcellular location">
    <subcellularLocation>
        <location evidence="5">Cell membrane</location>
        <topology evidence="5">Multi-pass membrane protein</topology>
    </subcellularLocation>
    <subcellularLocation>
        <location evidence="1">Membrane</location>
        <topology evidence="1">Multi-pass membrane protein</topology>
    </subcellularLocation>
</comment>
<dbReference type="Pfam" id="PF01925">
    <property type="entry name" value="TauE"/>
    <property type="match status" value="1"/>
</dbReference>
<dbReference type="PANTHER" id="PTHR43701">
    <property type="entry name" value="MEMBRANE TRANSPORTER PROTEIN MJ0441-RELATED"/>
    <property type="match status" value="1"/>
</dbReference>
<dbReference type="InterPro" id="IPR051598">
    <property type="entry name" value="TSUP/Inactive_protease-like"/>
</dbReference>
<comment type="similarity">
    <text evidence="5">Belongs to the 4-toluene sulfonate uptake permease (TSUP) (TC 2.A.102) family.</text>
</comment>
<feature type="transmembrane region" description="Helical" evidence="5">
    <location>
        <begin position="81"/>
        <end position="103"/>
    </location>
</feature>
<evidence type="ECO:0000256" key="2">
    <source>
        <dbReference type="ARBA" id="ARBA00022692"/>
    </source>
</evidence>
<organism evidence="6">
    <name type="scientific">Hellea balneolensis</name>
    <dbReference type="NCBI Taxonomy" id="287478"/>
    <lineage>
        <taxon>Bacteria</taxon>
        <taxon>Pseudomonadati</taxon>
        <taxon>Pseudomonadota</taxon>
        <taxon>Alphaproteobacteria</taxon>
        <taxon>Maricaulales</taxon>
        <taxon>Robiginitomaculaceae</taxon>
        <taxon>Hellea</taxon>
    </lineage>
</organism>
<dbReference type="Proteomes" id="UP000885830">
    <property type="component" value="Unassembled WGS sequence"/>
</dbReference>
<evidence type="ECO:0000256" key="3">
    <source>
        <dbReference type="ARBA" id="ARBA00022989"/>
    </source>
</evidence>
<dbReference type="AlphaFoldDB" id="A0A7C5M1Z0"/>
<feature type="transmembrane region" description="Helical" evidence="5">
    <location>
        <begin position="36"/>
        <end position="60"/>
    </location>
</feature>
<proteinExistence type="inferred from homology"/>
<feature type="transmembrane region" description="Helical" evidence="5">
    <location>
        <begin position="147"/>
        <end position="164"/>
    </location>
</feature>
<dbReference type="EMBL" id="DRMJ01000038">
    <property type="protein sequence ID" value="HHL42135.1"/>
    <property type="molecule type" value="Genomic_DNA"/>
</dbReference>
<keyword evidence="5" id="KW-1003">Cell membrane</keyword>
<evidence type="ECO:0000256" key="5">
    <source>
        <dbReference type="RuleBase" id="RU363041"/>
    </source>
</evidence>
<comment type="caution">
    <text evidence="6">The sequence shown here is derived from an EMBL/GenBank/DDBJ whole genome shotgun (WGS) entry which is preliminary data.</text>
</comment>
<name>A0A7C5M1Z0_9PROT</name>
<evidence type="ECO:0000313" key="6">
    <source>
        <dbReference type="EMBL" id="HHL42135.1"/>
    </source>
</evidence>
<keyword evidence="3 5" id="KW-1133">Transmembrane helix</keyword>
<reference evidence="6" key="1">
    <citation type="journal article" date="2020" name="mSystems">
        <title>Genome- and Community-Level Interaction Insights into Carbon Utilization and Element Cycling Functions of Hydrothermarchaeota in Hydrothermal Sediment.</title>
        <authorList>
            <person name="Zhou Z."/>
            <person name="Liu Y."/>
            <person name="Xu W."/>
            <person name="Pan J."/>
            <person name="Luo Z.H."/>
            <person name="Li M."/>
        </authorList>
    </citation>
    <scope>NUCLEOTIDE SEQUENCE [LARGE SCALE GENOMIC DNA]</scope>
    <source>
        <strain evidence="6">HyVt-485</strain>
    </source>
</reference>
<evidence type="ECO:0000256" key="4">
    <source>
        <dbReference type="ARBA" id="ARBA00023136"/>
    </source>
</evidence>
<gene>
    <name evidence="6" type="ORF">ENJ42_00825</name>
</gene>
<accession>A0A7C5M1Z0</accession>
<dbReference type="GO" id="GO:0005886">
    <property type="term" value="C:plasma membrane"/>
    <property type="evidence" value="ECO:0007669"/>
    <property type="project" value="UniProtKB-SubCell"/>
</dbReference>
<dbReference type="PANTHER" id="PTHR43701:SF5">
    <property type="entry name" value="MEMBRANE TRANSPORTER PROTEIN-RELATED"/>
    <property type="match status" value="1"/>
</dbReference>
<sequence>MFIGLLACALLIAGLTLLFRREDKTVRTSKLNTPLLHMAIGGILGLISGLVGIGGGIFLAPILYMMGWNPNEQHSENRAKYIAALCSLFILINSGAGLLGQLMKLGHLDQLQLISPYWLLAPSVMIGGYIGNHLHIRILSPNTVQKMTAFLILFVAARLLWKFYQLGLS</sequence>